<organism evidence="6 7">
    <name type="scientific">Helcobacillus massiliensis</name>
    <dbReference type="NCBI Taxonomy" id="521392"/>
    <lineage>
        <taxon>Bacteria</taxon>
        <taxon>Bacillati</taxon>
        <taxon>Actinomycetota</taxon>
        <taxon>Actinomycetes</taxon>
        <taxon>Micrococcales</taxon>
        <taxon>Dermabacteraceae</taxon>
        <taxon>Helcobacillus</taxon>
    </lineage>
</organism>
<dbReference type="AlphaFoldDB" id="A0A839R0X2"/>
<feature type="domain" description="HTH lysR-type" evidence="5">
    <location>
        <begin position="6"/>
        <end position="63"/>
    </location>
</feature>
<dbReference type="Gene3D" id="1.10.10.10">
    <property type="entry name" value="Winged helix-like DNA-binding domain superfamily/Winged helix DNA-binding domain"/>
    <property type="match status" value="1"/>
</dbReference>
<keyword evidence="2" id="KW-0805">Transcription regulation</keyword>
<keyword evidence="4" id="KW-0804">Transcription</keyword>
<dbReference type="RefSeq" id="WP_183373819.1">
    <property type="nucleotide sequence ID" value="NZ_CBCSFZ010000015.1"/>
</dbReference>
<evidence type="ECO:0000259" key="5">
    <source>
        <dbReference type="PROSITE" id="PS50931"/>
    </source>
</evidence>
<dbReference type="GO" id="GO:0003700">
    <property type="term" value="F:DNA-binding transcription factor activity"/>
    <property type="evidence" value="ECO:0007669"/>
    <property type="project" value="InterPro"/>
</dbReference>
<dbReference type="FunFam" id="1.10.10.10:FF:000001">
    <property type="entry name" value="LysR family transcriptional regulator"/>
    <property type="match status" value="1"/>
</dbReference>
<dbReference type="PROSITE" id="PS50931">
    <property type="entry name" value="HTH_LYSR"/>
    <property type="match status" value="1"/>
</dbReference>
<proteinExistence type="inferred from homology"/>
<dbReference type="PRINTS" id="PR00039">
    <property type="entry name" value="HTHLYSR"/>
</dbReference>
<dbReference type="InterPro" id="IPR036390">
    <property type="entry name" value="WH_DNA-bd_sf"/>
</dbReference>
<evidence type="ECO:0000313" key="7">
    <source>
        <dbReference type="Proteomes" id="UP000568050"/>
    </source>
</evidence>
<dbReference type="GO" id="GO:0000976">
    <property type="term" value="F:transcription cis-regulatory region binding"/>
    <property type="evidence" value="ECO:0007669"/>
    <property type="project" value="TreeGrafter"/>
</dbReference>
<protein>
    <submittedName>
        <fullName evidence="6">Molybdate transport repressor ModE-like protein</fullName>
    </submittedName>
</protein>
<comment type="caution">
    <text evidence="6">The sequence shown here is derived from an EMBL/GenBank/DDBJ whole genome shotgun (WGS) entry which is preliminary data.</text>
</comment>
<name>A0A839R0X2_9MICO</name>
<dbReference type="PANTHER" id="PTHR30126">
    <property type="entry name" value="HTH-TYPE TRANSCRIPTIONAL REGULATOR"/>
    <property type="match status" value="1"/>
</dbReference>
<reference evidence="6 7" key="1">
    <citation type="submission" date="2020-08" db="EMBL/GenBank/DDBJ databases">
        <title>Sequencing the genomes of 1000 actinobacteria strains.</title>
        <authorList>
            <person name="Klenk H.-P."/>
        </authorList>
    </citation>
    <scope>NUCLEOTIDE SEQUENCE [LARGE SCALE GENOMIC DNA]</scope>
    <source>
        <strain evidence="6 7">DSM 23040</strain>
    </source>
</reference>
<evidence type="ECO:0000256" key="2">
    <source>
        <dbReference type="ARBA" id="ARBA00023015"/>
    </source>
</evidence>
<gene>
    <name evidence="6" type="ORF">FHX50_000314</name>
</gene>
<dbReference type="Gene3D" id="3.40.190.10">
    <property type="entry name" value="Periplasmic binding protein-like II"/>
    <property type="match status" value="2"/>
</dbReference>
<dbReference type="InterPro" id="IPR000847">
    <property type="entry name" value="LysR_HTH_N"/>
</dbReference>
<dbReference type="InterPro" id="IPR036388">
    <property type="entry name" value="WH-like_DNA-bd_sf"/>
</dbReference>
<dbReference type="Pfam" id="PF03466">
    <property type="entry name" value="LysR_substrate"/>
    <property type="match status" value="1"/>
</dbReference>
<accession>A0A839R0X2</accession>
<dbReference type="SUPFAM" id="SSF46785">
    <property type="entry name" value="Winged helix' DNA-binding domain"/>
    <property type="match status" value="1"/>
</dbReference>
<dbReference type="Proteomes" id="UP000568050">
    <property type="component" value="Unassembled WGS sequence"/>
</dbReference>
<sequence>MLPDLPDLRTAQLLAAVRELGSIGAAARHVGIAQPNASRTISALESSLGAQLLTRHPRGARLTPAGERAAETARRLLDAARDHARTLEDIAAAPTGSLAIAASNTVADHMIPRWLAAFRPAHPGITVSVVVRNSSRVFDDVQRGSADLGFVETPSVHPRLSTEDITRDRLAIVVPPSHPWAQRTEITREDILAEGLVTREDGSGTKLTLQQALGEEAVLQSIVELGSNAAVRSAVLAGGGPAVLSELVVLEDLQRGTLVEVEADFISGDELDRTIRAVWRGSSPSAPAQAFLRSVTNVPAPGI</sequence>
<dbReference type="Pfam" id="PF00126">
    <property type="entry name" value="HTH_1"/>
    <property type="match status" value="1"/>
</dbReference>
<keyword evidence="7" id="KW-1185">Reference proteome</keyword>
<evidence type="ECO:0000256" key="4">
    <source>
        <dbReference type="ARBA" id="ARBA00023163"/>
    </source>
</evidence>
<dbReference type="SUPFAM" id="SSF53850">
    <property type="entry name" value="Periplasmic binding protein-like II"/>
    <property type="match status" value="1"/>
</dbReference>
<dbReference type="EMBL" id="JACHWP010000001">
    <property type="protein sequence ID" value="MBB3022066.1"/>
    <property type="molecule type" value="Genomic_DNA"/>
</dbReference>
<keyword evidence="3" id="KW-0238">DNA-binding</keyword>
<comment type="similarity">
    <text evidence="1">Belongs to the LysR transcriptional regulatory family.</text>
</comment>
<dbReference type="InterPro" id="IPR005119">
    <property type="entry name" value="LysR_subst-bd"/>
</dbReference>
<evidence type="ECO:0000256" key="3">
    <source>
        <dbReference type="ARBA" id="ARBA00023125"/>
    </source>
</evidence>
<dbReference type="PANTHER" id="PTHR30126:SF39">
    <property type="entry name" value="HTH-TYPE TRANSCRIPTIONAL REGULATOR CYSL"/>
    <property type="match status" value="1"/>
</dbReference>
<evidence type="ECO:0000313" key="6">
    <source>
        <dbReference type="EMBL" id="MBB3022066.1"/>
    </source>
</evidence>
<evidence type="ECO:0000256" key="1">
    <source>
        <dbReference type="ARBA" id="ARBA00009437"/>
    </source>
</evidence>